<evidence type="ECO:0000313" key="3">
    <source>
        <dbReference type="Proteomes" id="UP000214975"/>
    </source>
</evidence>
<sequence>MWDRRVDVLSVWKYYAAFLVFLGTALLLKDAAFSSVLWRDGQPAVSNKAYFYLQYLTCIFVVMITARMFGESFRAPACEYLKAFPLSTRQVVFYRYVWLFIVLFVPHAAAVAVMFGKVNASISDYLAAFPEYAPFPAVNILIPLTHCAVALNFYMAMTLFLMLLFRDAVIPVVLIMAWCALEAGPLNIIFQRYDMFAGAFGPQDFYSYLPPNILWMLIAQPILLCLVFVFYGKRSFLGAPVQSFRRVFRKHSGLEFAHFDNERRNDYEN</sequence>
<feature type="transmembrane region" description="Helical" evidence="1">
    <location>
        <begin position="172"/>
        <end position="193"/>
    </location>
</feature>
<feature type="transmembrane region" description="Helical" evidence="1">
    <location>
        <begin position="140"/>
        <end position="165"/>
    </location>
</feature>
<name>A0A223I0Y9_THETR</name>
<gene>
    <name evidence="2" type="ORF">Thert_02477</name>
</gene>
<keyword evidence="1" id="KW-1133">Transmembrane helix</keyword>
<feature type="transmembrane region" description="Helical" evidence="1">
    <location>
        <begin position="213"/>
        <end position="232"/>
    </location>
</feature>
<feature type="transmembrane region" description="Helical" evidence="1">
    <location>
        <begin position="91"/>
        <end position="115"/>
    </location>
</feature>
<protein>
    <submittedName>
        <fullName evidence="2">ABC transporter permease</fullName>
    </submittedName>
</protein>
<evidence type="ECO:0000256" key="1">
    <source>
        <dbReference type="SAM" id="Phobius"/>
    </source>
</evidence>
<feature type="transmembrane region" description="Helical" evidence="1">
    <location>
        <begin position="49"/>
        <end position="70"/>
    </location>
</feature>
<feature type="transmembrane region" description="Helical" evidence="1">
    <location>
        <begin position="12"/>
        <end position="29"/>
    </location>
</feature>
<keyword evidence="1" id="KW-0472">Membrane</keyword>
<proteinExistence type="predicted"/>
<dbReference type="RefSeq" id="WP_128712773.1">
    <property type="nucleotide sequence ID" value="NZ_CP016893.1"/>
</dbReference>
<keyword evidence="1" id="KW-0812">Transmembrane</keyword>
<dbReference type="EMBL" id="CP016893">
    <property type="protein sequence ID" value="AST58359.1"/>
    <property type="molecule type" value="Genomic_DNA"/>
</dbReference>
<evidence type="ECO:0000313" key="2">
    <source>
        <dbReference type="EMBL" id="AST58359.1"/>
    </source>
</evidence>
<accession>A0A223I0Y9</accession>
<dbReference type="AlphaFoldDB" id="A0A223I0Y9"/>
<organism evidence="2 3">
    <name type="scientific">Thermoanaerobacterium thermosaccharolyticum</name>
    <name type="common">Clostridium thermosaccharolyticum</name>
    <dbReference type="NCBI Taxonomy" id="1517"/>
    <lineage>
        <taxon>Bacteria</taxon>
        <taxon>Bacillati</taxon>
        <taxon>Bacillota</taxon>
        <taxon>Clostridia</taxon>
        <taxon>Thermoanaerobacterales</taxon>
        <taxon>Thermoanaerobacteraceae</taxon>
        <taxon>Thermoanaerobacterium</taxon>
    </lineage>
</organism>
<dbReference type="Proteomes" id="UP000214975">
    <property type="component" value="Chromosome"/>
</dbReference>
<reference evidence="2 3" key="1">
    <citation type="submission" date="2016-08" db="EMBL/GenBank/DDBJ databases">
        <title>A novel genetic cassette of butanologenic Thermoanaerobacterium thermosaccharolyticum that directly convert cellulose to butanol.</title>
        <authorList>
            <person name="Li T."/>
            <person name="He J."/>
        </authorList>
    </citation>
    <scope>NUCLEOTIDE SEQUENCE [LARGE SCALE GENOMIC DNA]</scope>
    <source>
        <strain evidence="2 3">TG57</strain>
    </source>
</reference>